<accession>A0A820B9T7</accession>
<sequence>VQWLDKNTSENTAHRLASMHLSIRRANQNHTQKLSHINNHTFMRFVKKYYIVLLKKVRPIHPKYKEIEEDVLEQDQKFILLDNRSQALQAHLRDVSQQ</sequence>
<protein>
    <submittedName>
        <fullName evidence="1">Uncharacterized protein</fullName>
    </submittedName>
</protein>
<evidence type="ECO:0000313" key="1">
    <source>
        <dbReference type="EMBL" id="CAF4202791.1"/>
    </source>
</evidence>
<name>A0A820B9T7_9BILA</name>
<organism evidence="1 2">
    <name type="scientific">Adineta steineri</name>
    <dbReference type="NCBI Taxonomy" id="433720"/>
    <lineage>
        <taxon>Eukaryota</taxon>
        <taxon>Metazoa</taxon>
        <taxon>Spiralia</taxon>
        <taxon>Gnathifera</taxon>
        <taxon>Rotifera</taxon>
        <taxon>Eurotatoria</taxon>
        <taxon>Bdelloidea</taxon>
        <taxon>Adinetida</taxon>
        <taxon>Adinetidae</taxon>
        <taxon>Adineta</taxon>
    </lineage>
</organism>
<dbReference type="Proteomes" id="UP000663844">
    <property type="component" value="Unassembled WGS sequence"/>
</dbReference>
<comment type="caution">
    <text evidence="1">The sequence shown here is derived from an EMBL/GenBank/DDBJ whole genome shotgun (WGS) entry which is preliminary data.</text>
</comment>
<reference evidence="1" key="1">
    <citation type="submission" date="2021-02" db="EMBL/GenBank/DDBJ databases">
        <authorList>
            <person name="Nowell W R."/>
        </authorList>
    </citation>
    <scope>NUCLEOTIDE SEQUENCE</scope>
</reference>
<evidence type="ECO:0000313" key="2">
    <source>
        <dbReference type="Proteomes" id="UP000663844"/>
    </source>
</evidence>
<proteinExistence type="predicted"/>
<feature type="non-terminal residue" evidence="1">
    <location>
        <position position="1"/>
    </location>
</feature>
<gene>
    <name evidence="1" type="ORF">OXD698_LOCUS40921</name>
</gene>
<dbReference type="AlphaFoldDB" id="A0A820B9T7"/>
<dbReference type="EMBL" id="CAJOAZ010009386">
    <property type="protein sequence ID" value="CAF4202791.1"/>
    <property type="molecule type" value="Genomic_DNA"/>
</dbReference>